<gene>
    <name evidence="1" type="ORF">SDC9_62245</name>
</gene>
<reference evidence="1" key="1">
    <citation type="submission" date="2019-08" db="EMBL/GenBank/DDBJ databases">
        <authorList>
            <person name="Kucharzyk K."/>
            <person name="Murdoch R.W."/>
            <person name="Higgins S."/>
            <person name="Loffler F."/>
        </authorList>
    </citation>
    <scope>NUCLEOTIDE SEQUENCE</scope>
</reference>
<accession>A0A644XJA0</accession>
<comment type="caution">
    <text evidence="1">The sequence shown here is derived from an EMBL/GenBank/DDBJ whole genome shotgun (WGS) entry which is preliminary data.</text>
</comment>
<proteinExistence type="predicted"/>
<evidence type="ECO:0000313" key="1">
    <source>
        <dbReference type="EMBL" id="MPM15871.1"/>
    </source>
</evidence>
<protein>
    <submittedName>
        <fullName evidence="1">Uncharacterized protein</fullName>
    </submittedName>
</protein>
<dbReference type="AlphaFoldDB" id="A0A644XJA0"/>
<name>A0A644XJA0_9ZZZZ</name>
<sequence length="241" mass="25923">MGNIVLGAQTLQPVRTPAAGGHHGMLRQNLLLRLPVGNGNALAHVVLQNDVGALIAKQDFHPMLLQIPLDGKIQALGLLRAEVPDGAVHQLQPRLNGVLADFLALKVVAKSLDMLVRAEIQINLVGVVDCLLGQVLSHQRGKIAAHLIGKRQLSVGKGPRAGKSGGNVAIGLAVHAIARFVLGTVALFHALALLHHHNFLFTALFEHLQRGKNTGRARAHNHNVCVHRFSPYFPGWRLLLS</sequence>
<dbReference type="EMBL" id="VSSQ01002513">
    <property type="protein sequence ID" value="MPM15871.1"/>
    <property type="molecule type" value="Genomic_DNA"/>
</dbReference>
<organism evidence="1">
    <name type="scientific">bioreactor metagenome</name>
    <dbReference type="NCBI Taxonomy" id="1076179"/>
    <lineage>
        <taxon>unclassified sequences</taxon>
        <taxon>metagenomes</taxon>
        <taxon>ecological metagenomes</taxon>
    </lineage>
</organism>